<evidence type="ECO:0000259" key="9">
    <source>
        <dbReference type="PROSITE" id="PS50262"/>
    </source>
</evidence>
<dbReference type="PRINTS" id="PR00237">
    <property type="entry name" value="GPCRRHODOPSN"/>
</dbReference>
<dbReference type="PROSITE" id="PS50262">
    <property type="entry name" value="G_PROTEIN_RECEP_F1_2"/>
    <property type="match status" value="1"/>
</dbReference>
<comment type="caution">
    <text evidence="10">The sequence shown here is derived from an EMBL/GenBank/DDBJ whole genome shotgun (WGS) entry which is preliminary data.</text>
</comment>
<evidence type="ECO:0000313" key="10">
    <source>
        <dbReference type="EMBL" id="KAK7487553.1"/>
    </source>
</evidence>
<dbReference type="SUPFAM" id="SSF81321">
    <property type="entry name" value="Family A G protein-coupled receptor-like"/>
    <property type="match status" value="1"/>
</dbReference>
<comment type="subcellular location">
    <subcellularLocation>
        <location evidence="1">Membrane</location>
        <topology evidence="1">Multi-pass membrane protein</topology>
    </subcellularLocation>
</comment>
<dbReference type="GO" id="GO:0004930">
    <property type="term" value="F:G protein-coupled receptor activity"/>
    <property type="evidence" value="ECO:0007669"/>
    <property type="project" value="UniProtKB-KW"/>
</dbReference>
<evidence type="ECO:0000313" key="11">
    <source>
        <dbReference type="Proteomes" id="UP001519460"/>
    </source>
</evidence>
<evidence type="ECO:0000256" key="7">
    <source>
        <dbReference type="ARBA" id="ARBA00023224"/>
    </source>
</evidence>
<organism evidence="10 11">
    <name type="scientific">Batillaria attramentaria</name>
    <dbReference type="NCBI Taxonomy" id="370345"/>
    <lineage>
        <taxon>Eukaryota</taxon>
        <taxon>Metazoa</taxon>
        <taxon>Spiralia</taxon>
        <taxon>Lophotrochozoa</taxon>
        <taxon>Mollusca</taxon>
        <taxon>Gastropoda</taxon>
        <taxon>Caenogastropoda</taxon>
        <taxon>Sorbeoconcha</taxon>
        <taxon>Cerithioidea</taxon>
        <taxon>Batillariidae</taxon>
        <taxon>Batillaria</taxon>
    </lineage>
</organism>
<evidence type="ECO:0000256" key="3">
    <source>
        <dbReference type="ARBA" id="ARBA00022989"/>
    </source>
</evidence>
<keyword evidence="5 8" id="KW-0472">Membrane</keyword>
<keyword evidence="11" id="KW-1185">Reference proteome</keyword>
<feature type="non-terminal residue" evidence="10">
    <location>
        <position position="1"/>
    </location>
</feature>
<dbReference type="GO" id="GO:0016020">
    <property type="term" value="C:membrane"/>
    <property type="evidence" value="ECO:0007669"/>
    <property type="project" value="UniProtKB-SubCell"/>
</dbReference>
<accession>A0ABD0KK21</accession>
<keyword evidence="6" id="KW-0675">Receptor</keyword>
<keyword evidence="3 8" id="KW-1133">Transmembrane helix</keyword>
<dbReference type="InterPro" id="IPR017452">
    <property type="entry name" value="GPCR_Rhodpsn_7TM"/>
</dbReference>
<evidence type="ECO:0000256" key="6">
    <source>
        <dbReference type="ARBA" id="ARBA00023170"/>
    </source>
</evidence>
<reference evidence="10 11" key="1">
    <citation type="journal article" date="2023" name="Sci. Data">
        <title>Genome assembly of the Korean intertidal mud-creeper Batillaria attramentaria.</title>
        <authorList>
            <person name="Patra A.K."/>
            <person name="Ho P.T."/>
            <person name="Jun S."/>
            <person name="Lee S.J."/>
            <person name="Kim Y."/>
            <person name="Won Y.J."/>
        </authorList>
    </citation>
    <scope>NUCLEOTIDE SEQUENCE [LARGE SCALE GENOMIC DNA]</scope>
    <source>
        <strain evidence="10">Wonlab-2016</strain>
    </source>
</reference>
<dbReference type="Gene3D" id="1.20.1070.10">
    <property type="entry name" value="Rhodopsin 7-helix transmembrane proteins"/>
    <property type="match status" value="1"/>
</dbReference>
<feature type="transmembrane region" description="Helical" evidence="8">
    <location>
        <begin position="70"/>
        <end position="96"/>
    </location>
</feature>
<dbReference type="PANTHER" id="PTHR24243">
    <property type="entry name" value="G-PROTEIN COUPLED RECEPTOR"/>
    <property type="match status" value="1"/>
</dbReference>
<keyword evidence="4" id="KW-0297">G-protein coupled receptor</keyword>
<name>A0ABD0KK21_9CAEN</name>
<dbReference type="InterPro" id="IPR000276">
    <property type="entry name" value="GPCR_Rhodpsn"/>
</dbReference>
<feature type="transmembrane region" description="Helical" evidence="8">
    <location>
        <begin position="21"/>
        <end position="39"/>
    </location>
</feature>
<evidence type="ECO:0000256" key="4">
    <source>
        <dbReference type="ARBA" id="ARBA00023040"/>
    </source>
</evidence>
<gene>
    <name evidence="10" type="ORF">BaRGS_00021255</name>
</gene>
<sequence>NIAILLPLRAKYLCTRGHAHIVIAIIWVLSFAMASPVLIGQKHKEVGEIRKAFWCVREWHEEEVGLAFDIYMLVLLFLLPVSIMAAAYTGIARALWRGSALRRSMAVPS</sequence>
<evidence type="ECO:0000256" key="8">
    <source>
        <dbReference type="SAM" id="Phobius"/>
    </source>
</evidence>
<dbReference type="Pfam" id="PF00001">
    <property type="entry name" value="7tm_1"/>
    <property type="match status" value="1"/>
</dbReference>
<evidence type="ECO:0000256" key="2">
    <source>
        <dbReference type="ARBA" id="ARBA00022692"/>
    </source>
</evidence>
<dbReference type="PANTHER" id="PTHR24243:SF224">
    <property type="entry name" value="G-PROTEIN COUPLED RECEPTOR 19-RELATED"/>
    <property type="match status" value="1"/>
</dbReference>
<keyword evidence="7" id="KW-0807">Transducer</keyword>
<feature type="domain" description="G-protein coupled receptors family 1 profile" evidence="9">
    <location>
        <begin position="1"/>
        <end position="109"/>
    </location>
</feature>
<dbReference type="AlphaFoldDB" id="A0ABD0KK21"/>
<protein>
    <recommendedName>
        <fullName evidence="9">G-protein coupled receptors family 1 profile domain-containing protein</fullName>
    </recommendedName>
</protein>
<evidence type="ECO:0000256" key="1">
    <source>
        <dbReference type="ARBA" id="ARBA00004141"/>
    </source>
</evidence>
<proteinExistence type="predicted"/>
<dbReference type="EMBL" id="JACVVK020000163">
    <property type="protein sequence ID" value="KAK7487553.1"/>
    <property type="molecule type" value="Genomic_DNA"/>
</dbReference>
<keyword evidence="2 8" id="KW-0812">Transmembrane</keyword>
<dbReference type="Proteomes" id="UP001519460">
    <property type="component" value="Unassembled WGS sequence"/>
</dbReference>
<evidence type="ECO:0000256" key="5">
    <source>
        <dbReference type="ARBA" id="ARBA00023136"/>
    </source>
</evidence>